<evidence type="ECO:0000256" key="1">
    <source>
        <dbReference type="SAM" id="Coils"/>
    </source>
</evidence>
<dbReference type="InParanoid" id="E4XQQ3"/>
<dbReference type="OrthoDB" id="10473033at2759"/>
<protein>
    <submittedName>
        <fullName evidence="2">Uncharacterized protein</fullName>
    </submittedName>
</protein>
<proteinExistence type="predicted"/>
<name>E4XQQ3_OIKDI</name>
<dbReference type="AlphaFoldDB" id="E4XQQ3"/>
<gene>
    <name evidence="2" type="ORF">GSOID_T00018010001</name>
</gene>
<organism evidence="2">
    <name type="scientific">Oikopleura dioica</name>
    <name type="common">Tunicate</name>
    <dbReference type="NCBI Taxonomy" id="34765"/>
    <lineage>
        <taxon>Eukaryota</taxon>
        <taxon>Metazoa</taxon>
        <taxon>Chordata</taxon>
        <taxon>Tunicata</taxon>
        <taxon>Appendicularia</taxon>
        <taxon>Copelata</taxon>
        <taxon>Oikopleuridae</taxon>
        <taxon>Oikopleura</taxon>
    </lineage>
</organism>
<evidence type="ECO:0000313" key="3">
    <source>
        <dbReference type="Proteomes" id="UP000001307"/>
    </source>
</evidence>
<dbReference type="Proteomes" id="UP000001307">
    <property type="component" value="Unassembled WGS sequence"/>
</dbReference>
<evidence type="ECO:0000313" key="2">
    <source>
        <dbReference type="EMBL" id="CBY12139.1"/>
    </source>
</evidence>
<dbReference type="EMBL" id="FN653107">
    <property type="protein sequence ID" value="CBY12139.1"/>
    <property type="molecule type" value="Genomic_DNA"/>
</dbReference>
<keyword evidence="1" id="KW-0175">Coiled coil</keyword>
<sequence>MGKFYDFGLKERTISGCTSFAGTGVSGDFVAPTFDETDICASLDSFFFAVTSYHDAYACLDGLDVWTKQKQLRPIRIKNLIRKQRRRLYNQKLSDFSCIATKGFILGQNLPFSFPTTFRQRASNRFFGFTNQRSIFSIHWENKRKRIMKLIRRLLLFQTAVFAAFNELDLYNRPRKQRPNAQISYSEASDAPLEFSMLGDATQVQYDDEGDENELEEMMEQNPAASLTPVNMIMQKKQAGKTTPAPSTSKTTSLEIKEENENGKVKIARTAAEDEVKEIEIRIEDIVQEAKEWVFNNIGRNSQRDQLKAKRIVMRLDHLPIKYAKVIERCRSLEDAALIDERKKQRELEGGEKGERMDKSEKELIKQERKAANAIKKQERLKKKALRIEKQDSNGIELTTRRTDDAEFASLEREYEDYTWVRKRRETGPPKKGGKFRPGRVSRRPEKYFTFLQNQIKDRKLQRNELKCDNELYPECKKRGKVGADARRKFRPNAQEAMWTKIIRAMRLAPLEVKENCHIWDRLEKKTSKLKEKAWQYFHATEAGQAMGRELRNLIHGINFRRS</sequence>
<reference evidence="2" key="1">
    <citation type="journal article" date="2010" name="Science">
        <title>Plasticity of animal genome architecture unmasked by rapid evolution of a pelagic tunicate.</title>
        <authorList>
            <person name="Denoeud F."/>
            <person name="Henriet S."/>
            <person name="Mungpakdee S."/>
            <person name="Aury J.M."/>
            <person name="Da Silva C."/>
            <person name="Brinkmann H."/>
            <person name="Mikhaleva J."/>
            <person name="Olsen L.C."/>
            <person name="Jubin C."/>
            <person name="Canestro C."/>
            <person name="Bouquet J.M."/>
            <person name="Danks G."/>
            <person name="Poulain J."/>
            <person name="Campsteijn C."/>
            <person name="Adamski M."/>
            <person name="Cross I."/>
            <person name="Yadetie F."/>
            <person name="Muffato M."/>
            <person name="Louis A."/>
            <person name="Butcher S."/>
            <person name="Tsagkogeorga G."/>
            <person name="Konrad A."/>
            <person name="Singh S."/>
            <person name="Jensen M.F."/>
            <person name="Cong E.H."/>
            <person name="Eikeseth-Otteraa H."/>
            <person name="Noel B."/>
            <person name="Anthouard V."/>
            <person name="Porcel B.M."/>
            <person name="Kachouri-Lafond R."/>
            <person name="Nishino A."/>
            <person name="Ugolini M."/>
            <person name="Chourrout P."/>
            <person name="Nishida H."/>
            <person name="Aasland R."/>
            <person name="Huzurbazar S."/>
            <person name="Westhof E."/>
            <person name="Delsuc F."/>
            <person name="Lehrach H."/>
            <person name="Reinhardt R."/>
            <person name="Weissenbach J."/>
            <person name="Roy S.W."/>
            <person name="Artiguenave F."/>
            <person name="Postlethwait J.H."/>
            <person name="Manak J.R."/>
            <person name="Thompson E.M."/>
            <person name="Jaillon O."/>
            <person name="Du Pasquier L."/>
            <person name="Boudinot P."/>
            <person name="Liberles D.A."/>
            <person name="Volff J.N."/>
            <person name="Philippe H."/>
            <person name="Lenhard B."/>
            <person name="Roest Crollius H."/>
            <person name="Wincker P."/>
            <person name="Chourrout D."/>
        </authorList>
    </citation>
    <scope>NUCLEOTIDE SEQUENCE [LARGE SCALE GENOMIC DNA]</scope>
</reference>
<feature type="coiled-coil region" evidence="1">
    <location>
        <begin position="357"/>
        <end position="391"/>
    </location>
</feature>
<keyword evidence="3" id="KW-1185">Reference proteome</keyword>
<accession>E4XQQ3</accession>